<proteinExistence type="predicted"/>
<dbReference type="AlphaFoldDB" id="N9V7M4"/>
<gene>
    <name evidence="1" type="ORF">G114_14281</name>
</gene>
<organism evidence="1 2">
    <name type="scientific">Aeromonas diversa CDC 2478-85</name>
    <dbReference type="NCBI Taxonomy" id="1268237"/>
    <lineage>
        <taxon>Bacteria</taxon>
        <taxon>Pseudomonadati</taxon>
        <taxon>Pseudomonadota</taxon>
        <taxon>Gammaproteobacteria</taxon>
        <taxon>Aeromonadales</taxon>
        <taxon>Aeromonadaceae</taxon>
        <taxon>Aeromonas</taxon>
    </lineage>
</organism>
<dbReference type="SUPFAM" id="SSF53474">
    <property type="entry name" value="alpha/beta-Hydrolases"/>
    <property type="match status" value="1"/>
</dbReference>
<reference evidence="1 2" key="1">
    <citation type="journal article" date="2013" name="Genome Announc.">
        <title>Draft Genome Sequence of the Aeromonas diversa Type Strain.</title>
        <authorList>
            <person name="Farfan M."/>
            <person name="Spataro N."/>
            <person name="Sanglas A."/>
            <person name="Albarral V."/>
            <person name="Loren J.G."/>
            <person name="Bosch E."/>
            <person name="Fuste M.C."/>
        </authorList>
    </citation>
    <scope>NUCLEOTIDE SEQUENCE [LARGE SCALE GENOMIC DNA]</scope>
    <source>
        <strain evidence="1 2">2478-85</strain>
    </source>
</reference>
<comment type="caution">
    <text evidence="1">The sequence shown here is derived from an EMBL/GenBank/DDBJ whole genome shotgun (WGS) entry which is preliminary data.</text>
</comment>
<dbReference type="RefSeq" id="WP_005356630.1">
    <property type="nucleotide sequence ID" value="NZ_APVG01000040.1"/>
</dbReference>
<name>N9V7M4_9GAMM</name>
<dbReference type="Gene3D" id="3.40.50.1820">
    <property type="entry name" value="alpha/beta hydrolase"/>
    <property type="match status" value="1"/>
</dbReference>
<dbReference type="EMBL" id="APVG01000040">
    <property type="protein sequence ID" value="ENY71247.1"/>
    <property type="molecule type" value="Genomic_DNA"/>
</dbReference>
<keyword evidence="2" id="KW-1185">Reference proteome</keyword>
<accession>N9V7M4</accession>
<dbReference type="Proteomes" id="UP000023775">
    <property type="component" value="Unassembled WGS sequence"/>
</dbReference>
<evidence type="ECO:0000313" key="1">
    <source>
        <dbReference type="EMBL" id="ENY71247.1"/>
    </source>
</evidence>
<dbReference type="InterPro" id="IPR029058">
    <property type="entry name" value="AB_hydrolase_fold"/>
</dbReference>
<protein>
    <submittedName>
        <fullName evidence="1">Uncharacterized protein</fullName>
    </submittedName>
</protein>
<sequence>MTFKYIDEDPYIFWSLDGAVHDDSVIENVAARYTAILQQSLYDFKFKPMESVFEKHNLFGMKNRVLEKVLLKSGDSNLNIICIPGVLGQSECFSHLIGHLSCDAMVIGFNAILDSDAFPIEAYLSALDEFDLSKSVLLCHSMGGGIAARVSEALKNKGKIRPPVILLDSWPTERVIPSFMSMKDHFMMTVANSLGNNISLDISKDINALIDFDSAINLLCDQNKKPIFNAEQLKTMFARYSNQRSYQIPVSSGMMDKVALIEPRFGPSPKMYWQPVCESPLLTCSIDAGHDTMLLEPYVSETAKVIDYLLPFMFSNYDKR</sequence>
<evidence type="ECO:0000313" key="2">
    <source>
        <dbReference type="Proteomes" id="UP000023775"/>
    </source>
</evidence>